<evidence type="ECO:0000256" key="7">
    <source>
        <dbReference type="ARBA" id="ARBA00047899"/>
    </source>
</evidence>
<keyword evidence="2 11" id="KW-0723">Serine/threonine-protein kinase</keyword>
<protein>
    <recommendedName>
        <fullName evidence="1">non-specific serine/threonine protein kinase</fullName>
        <ecNumber evidence="1">2.7.11.1</ecNumber>
    </recommendedName>
</protein>
<dbReference type="PROSITE" id="PS50110">
    <property type="entry name" value="RESPONSE_REGULATORY"/>
    <property type="match status" value="1"/>
</dbReference>
<gene>
    <name evidence="14" type="ORF">PSON_ATCC_30995.1.T0170169</name>
</gene>
<comment type="caution">
    <text evidence="14">The sequence shown here is derived from an EMBL/GenBank/DDBJ whole genome shotgun (WGS) entry which is preliminary data.</text>
</comment>
<dbReference type="OrthoDB" id="248923at2759"/>
<dbReference type="EC" id="2.7.11.1" evidence="1"/>
<feature type="domain" description="Response regulatory" evidence="13">
    <location>
        <begin position="15"/>
        <end position="133"/>
    </location>
</feature>
<dbReference type="PROSITE" id="PS50011">
    <property type="entry name" value="PROTEIN_KINASE_DOM"/>
    <property type="match status" value="1"/>
</dbReference>
<evidence type="ECO:0000256" key="8">
    <source>
        <dbReference type="ARBA" id="ARBA00048679"/>
    </source>
</evidence>
<evidence type="ECO:0000259" key="13">
    <source>
        <dbReference type="PROSITE" id="PS50110"/>
    </source>
</evidence>
<evidence type="ECO:0000256" key="4">
    <source>
        <dbReference type="ARBA" id="ARBA00022741"/>
    </source>
</evidence>
<dbReference type="InterPro" id="IPR051131">
    <property type="entry name" value="NEK_Ser/Thr_kinase_NIMA"/>
</dbReference>
<dbReference type="Pfam" id="PF00069">
    <property type="entry name" value="Pkinase"/>
    <property type="match status" value="1"/>
</dbReference>
<feature type="modified residue" description="4-aspartylphosphate" evidence="9">
    <location>
        <position position="66"/>
    </location>
</feature>
<evidence type="ECO:0000256" key="2">
    <source>
        <dbReference type="ARBA" id="ARBA00022527"/>
    </source>
</evidence>
<reference evidence="14" key="1">
    <citation type="submission" date="2021-01" db="EMBL/GenBank/DDBJ databases">
        <authorList>
            <consortium name="Genoscope - CEA"/>
            <person name="William W."/>
        </authorList>
    </citation>
    <scope>NUCLEOTIDE SEQUENCE</scope>
</reference>
<keyword evidence="5" id="KW-0418">Kinase</keyword>
<dbReference type="GO" id="GO:0004674">
    <property type="term" value="F:protein serine/threonine kinase activity"/>
    <property type="evidence" value="ECO:0007669"/>
    <property type="project" value="UniProtKB-KW"/>
</dbReference>
<dbReference type="EMBL" id="CAJJDN010000017">
    <property type="protein sequence ID" value="CAD8062966.1"/>
    <property type="molecule type" value="Genomic_DNA"/>
</dbReference>
<organism evidence="14 15">
    <name type="scientific">Paramecium sonneborni</name>
    <dbReference type="NCBI Taxonomy" id="65129"/>
    <lineage>
        <taxon>Eukaryota</taxon>
        <taxon>Sar</taxon>
        <taxon>Alveolata</taxon>
        <taxon>Ciliophora</taxon>
        <taxon>Intramacronucleata</taxon>
        <taxon>Oligohymenophorea</taxon>
        <taxon>Peniculida</taxon>
        <taxon>Parameciidae</taxon>
        <taxon>Paramecium</taxon>
    </lineage>
</organism>
<feature type="binding site" evidence="10">
    <location>
        <position position="178"/>
    </location>
    <ligand>
        <name>ATP</name>
        <dbReference type="ChEBI" id="CHEBI:30616"/>
    </ligand>
</feature>
<evidence type="ECO:0000256" key="6">
    <source>
        <dbReference type="ARBA" id="ARBA00022840"/>
    </source>
</evidence>
<dbReference type="SMART" id="SM00220">
    <property type="entry name" value="S_TKc"/>
    <property type="match status" value="1"/>
</dbReference>
<dbReference type="CDD" id="cd08215">
    <property type="entry name" value="STKc_Nek"/>
    <property type="match status" value="1"/>
</dbReference>
<comment type="catalytic activity">
    <reaction evidence="8">
        <text>L-seryl-[protein] + ATP = O-phospho-L-seryl-[protein] + ADP + H(+)</text>
        <dbReference type="Rhea" id="RHEA:17989"/>
        <dbReference type="Rhea" id="RHEA-COMP:9863"/>
        <dbReference type="Rhea" id="RHEA-COMP:11604"/>
        <dbReference type="ChEBI" id="CHEBI:15378"/>
        <dbReference type="ChEBI" id="CHEBI:29999"/>
        <dbReference type="ChEBI" id="CHEBI:30616"/>
        <dbReference type="ChEBI" id="CHEBI:83421"/>
        <dbReference type="ChEBI" id="CHEBI:456216"/>
        <dbReference type="EC" id="2.7.11.1"/>
    </reaction>
</comment>
<sequence>MQANQSDVPKREILKILIAESSEFQRLAMSCILEFCGFQVIACRNGLEARDELLKNDNEVDLILLDLQIPIMGALELLTIIKNIDNLKEIPVIIMDVEAEQNIVAACLKAGAIDFLMKPISFENFKSFNQFVKKKPKINDNNQNNKEKYTIVRKIGRGNTSSVELVRNSTNQELYAMKIIPLYLMNEQERKYAENEANVLRVLTAPTIIKYYESFTENKSLNIVMEYAEGGSLNDKISEYSRQGIQIPKDQILAWLAQLVIAINFMHSKNIIHRDIKTQNILLNKEQVIKLGNFETSKQIGSDIDFEQPFFGTPYYISPEILGGQPHGKKSDIWGLGCILYELIMLKRPFQSNEIEILFEMILNKPYDMDPSVDQDFQQIIEKTLQKDPKNRPTIEDLAAIPCIHEKINQFYKDHPNEK</sequence>
<accession>A0A8S1LE04</accession>
<dbReference type="CDD" id="cd00156">
    <property type="entry name" value="REC"/>
    <property type="match status" value="1"/>
</dbReference>
<name>A0A8S1LE04_9CILI</name>
<evidence type="ECO:0000313" key="15">
    <source>
        <dbReference type="Proteomes" id="UP000692954"/>
    </source>
</evidence>
<dbReference type="InterPro" id="IPR001789">
    <property type="entry name" value="Sig_transdc_resp-reg_receiver"/>
</dbReference>
<evidence type="ECO:0000256" key="3">
    <source>
        <dbReference type="ARBA" id="ARBA00022679"/>
    </source>
</evidence>
<keyword evidence="15" id="KW-1185">Reference proteome</keyword>
<keyword evidence="4 10" id="KW-0547">Nucleotide-binding</keyword>
<dbReference type="PROSITE" id="PS00107">
    <property type="entry name" value="PROTEIN_KINASE_ATP"/>
    <property type="match status" value="1"/>
</dbReference>
<dbReference type="Proteomes" id="UP000692954">
    <property type="component" value="Unassembled WGS sequence"/>
</dbReference>
<dbReference type="PROSITE" id="PS00108">
    <property type="entry name" value="PROTEIN_KINASE_ST"/>
    <property type="match status" value="1"/>
</dbReference>
<dbReference type="GO" id="GO:0000160">
    <property type="term" value="P:phosphorelay signal transduction system"/>
    <property type="evidence" value="ECO:0007669"/>
    <property type="project" value="InterPro"/>
</dbReference>
<keyword evidence="3" id="KW-0808">Transferase</keyword>
<dbReference type="PANTHER" id="PTHR44899:SF3">
    <property type="entry name" value="SERINE_THREONINE-PROTEIN KINASE NEK1"/>
    <property type="match status" value="1"/>
</dbReference>
<evidence type="ECO:0000256" key="11">
    <source>
        <dbReference type="RuleBase" id="RU000304"/>
    </source>
</evidence>
<evidence type="ECO:0000256" key="1">
    <source>
        <dbReference type="ARBA" id="ARBA00012513"/>
    </source>
</evidence>
<dbReference type="PANTHER" id="PTHR44899">
    <property type="entry name" value="CAMK FAMILY PROTEIN KINASE"/>
    <property type="match status" value="1"/>
</dbReference>
<feature type="domain" description="Protein kinase" evidence="12">
    <location>
        <begin position="149"/>
        <end position="408"/>
    </location>
</feature>
<evidence type="ECO:0000259" key="12">
    <source>
        <dbReference type="PROSITE" id="PS50011"/>
    </source>
</evidence>
<evidence type="ECO:0000256" key="9">
    <source>
        <dbReference type="PROSITE-ProRule" id="PRU00169"/>
    </source>
</evidence>
<dbReference type="InterPro" id="IPR008271">
    <property type="entry name" value="Ser/Thr_kinase_AS"/>
</dbReference>
<dbReference type="AlphaFoldDB" id="A0A8S1LE04"/>
<dbReference type="SMART" id="SM00448">
    <property type="entry name" value="REC"/>
    <property type="match status" value="1"/>
</dbReference>
<evidence type="ECO:0000256" key="10">
    <source>
        <dbReference type="PROSITE-ProRule" id="PRU10141"/>
    </source>
</evidence>
<keyword evidence="6 10" id="KW-0067">ATP-binding</keyword>
<dbReference type="InterPro" id="IPR017441">
    <property type="entry name" value="Protein_kinase_ATP_BS"/>
</dbReference>
<dbReference type="InterPro" id="IPR000719">
    <property type="entry name" value="Prot_kinase_dom"/>
</dbReference>
<comment type="similarity">
    <text evidence="11">Belongs to the protein kinase superfamily.</text>
</comment>
<evidence type="ECO:0000256" key="5">
    <source>
        <dbReference type="ARBA" id="ARBA00022777"/>
    </source>
</evidence>
<keyword evidence="9" id="KW-0597">Phosphoprotein</keyword>
<evidence type="ECO:0000313" key="14">
    <source>
        <dbReference type="EMBL" id="CAD8062966.1"/>
    </source>
</evidence>
<dbReference type="GO" id="GO:0005524">
    <property type="term" value="F:ATP binding"/>
    <property type="evidence" value="ECO:0007669"/>
    <property type="project" value="UniProtKB-UniRule"/>
</dbReference>
<proteinExistence type="inferred from homology"/>
<comment type="catalytic activity">
    <reaction evidence="7">
        <text>L-threonyl-[protein] + ATP = O-phospho-L-threonyl-[protein] + ADP + H(+)</text>
        <dbReference type="Rhea" id="RHEA:46608"/>
        <dbReference type="Rhea" id="RHEA-COMP:11060"/>
        <dbReference type="Rhea" id="RHEA-COMP:11605"/>
        <dbReference type="ChEBI" id="CHEBI:15378"/>
        <dbReference type="ChEBI" id="CHEBI:30013"/>
        <dbReference type="ChEBI" id="CHEBI:30616"/>
        <dbReference type="ChEBI" id="CHEBI:61977"/>
        <dbReference type="ChEBI" id="CHEBI:456216"/>
        <dbReference type="EC" id="2.7.11.1"/>
    </reaction>
</comment>
<dbReference type="Pfam" id="PF00072">
    <property type="entry name" value="Response_reg"/>
    <property type="match status" value="1"/>
</dbReference>